<reference evidence="2" key="1">
    <citation type="journal article" date="2015" name="Nature">
        <title>Complex archaea that bridge the gap between prokaryotes and eukaryotes.</title>
        <authorList>
            <person name="Spang A."/>
            <person name="Saw J.H."/>
            <person name="Jorgensen S.L."/>
            <person name="Zaremba-Niedzwiedzka K."/>
            <person name="Martijn J."/>
            <person name="Lind A.E."/>
            <person name="van Eijk R."/>
            <person name="Schleper C."/>
            <person name="Guy L."/>
            <person name="Ettema T.J."/>
        </authorList>
    </citation>
    <scope>NUCLEOTIDE SEQUENCE</scope>
</reference>
<protein>
    <recommendedName>
        <fullName evidence="1">Semialdehyde dehydrogenase NAD-binding domain-containing protein</fullName>
    </recommendedName>
</protein>
<dbReference type="SUPFAM" id="SSF51735">
    <property type="entry name" value="NAD(P)-binding Rossmann-fold domains"/>
    <property type="match status" value="1"/>
</dbReference>
<sequence length="34" mass="3799">MERIPVAILGATGTVGQKFILLLEDHPFFEITEL</sequence>
<proteinExistence type="predicted"/>
<evidence type="ECO:0000313" key="2">
    <source>
        <dbReference type="EMBL" id="KKK52984.1"/>
    </source>
</evidence>
<dbReference type="InterPro" id="IPR000534">
    <property type="entry name" value="Semialdehyde_DH_NAD-bd"/>
</dbReference>
<gene>
    <name evidence="2" type="ORF">LCGC14_3099320</name>
</gene>
<feature type="domain" description="Semialdehyde dehydrogenase NAD-binding" evidence="1">
    <location>
        <begin position="6"/>
        <end position="33"/>
    </location>
</feature>
<dbReference type="EMBL" id="LAZR01066738">
    <property type="protein sequence ID" value="KKK52984.1"/>
    <property type="molecule type" value="Genomic_DNA"/>
</dbReference>
<dbReference type="InterPro" id="IPR036291">
    <property type="entry name" value="NAD(P)-bd_dom_sf"/>
</dbReference>
<dbReference type="GO" id="GO:0016620">
    <property type="term" value="F:oxidoreductase activity, acting on the aldehyde or oxo group of donors, NAD or NADP as acceptor"/>
    <property type="evidence" value="ECO:0007669"/>
    <property type="project" value="InterPro"/>
</dbReference>
<accession>A0A0F8YFP3</accession>
<evidence type="ECO:0000259" key="1">
    <source>
        <dbReference type="Pfam" id="PF01118"/>
    </source>
</evidence>
<name>A0A0F8YFP3_9ZZZZ</name>
<dbReference type="Gene3D" id="3.40.50.720">
    <property type="entry name" value="NAD(P)-binding Rossmann-like Domain"/>
    <property type="match status" value="1"/>
</dbReference>
<feature type="non-terminal residue" evidence="2">
    <location>
        <position position="34"/>
    </location>
</feature>
<comment type="caution">
    <text evidence="2">The sequence shown here is derived from an EMBL/GenBank/DDBJ whole genome shotgun (WGS) entry which is preliminary data.</text>
</comment>
<dbReference type="GO" id="GO:0051287">
    <property type="term" value="F:NAD binding"/>
    <property type="evidence" value="ECO:0007669"/>
    <property type="project" value="InterPro"/>
</dbReference>
<dbReference type="AlphaFoldDB" id="A0A0F8YFP3"/>
<organism evidence="2">
    <name type="scientific">marine sediment metagenome</name>
    <dbReference type="NCBI Taxonomy" id="412755"/>
    <lineage>
        <taxon>unclassified sequences</taxon>
        <taxon>metagenomes</taxon>
        <taxon>ecological metagenomes</taxon>
    </lineage>
</organism>
<dbReference type="Pfam" id="PF01118">
    <property type="entry name" value="Semialdhyde_dh"/>
    <property type="match status" value="1"/>
</dbReference>